<evidence type="ECO:0000256" key="4">
    <source>
        <dbReference type="ARBA" id="ARBA00022753"/>
    </source>
</evidence>
<dbReference type="InterPro" id="IPR009851">
    <property type="entry name" value="Mod_r"/>
</dbReference>
<dbReference type="GO" id="GO:0043162">
    <property type="term" value="P:ubiquitin-dependent protein catabolic process via the multivesicular body sorting pathway"/>
    <property type="evidence" value="ECO:0007669"/>
    <property type="project" value="TreeGrafter"/>
</dbReference>
<evidence type="ECO:0000256" key="2">
    <source>
        <dbReference type="ARBA" id="ARBA00007617"/>
    </source>
</evidence>
<feature type="domain" description="VPS37 C-terminal" evidence="8">
    <location>
        <begin position="164"/>
        <end position="246"/>
    </location>
</feature>
<feature type="compositionally biased region" description="Low complexity" evidence="7">
    <location>
        <begin position="27"/>
        <end position="53"/>
    </location>
</feature>
<accession>A0A0D6QZR1</accession>
<keyword evidence="3 6" id="KW-0813">Transport</keyword>
<feature type="compositionally biased region" description="Low complexity" evidence="7">
    <location>
        <begin position="67"/>
        <end position="82"/>
    </location>
</feature>
<evidence type="ECO:0000256" key="1">
    <source>
        <dbReference type="ARBA" id="ARBA00004177"/>
    </source>
</evidence>
<keyword evidence="4" id="KW-0967">Endosome</keyword>
<evidence type="ECO:0000256" key="6">
    <source>
        <dbReference type="PROSITE-ProRule" id="PRU00646"/>
    </source>
</evidence>
<sequence length="246" mass="27589">MFKSLWGAQQQSPQQPVPAIPTQSWYPPSVLSPSTSSSRPSTPSNVSSSGQSPRVRPPAVGNSNVDSRPQSPSYSQPSPAAGASIIPLLRDKSVDELRRILTDKKVYNEVFHSIDQVRDQDALRDELQRETTQLARKNLEKQSQIVELKNQCTIIRTTELAAAQERFHELGKQVQESVSFYAPGVLLERLHDAANAVDEESENLHRQLLAGELELSNFIQRYKKLRTIYHRRYLTYLAAKASLTPG</sequence>
<evidence type="ECO:0000313" key="9">
    <source>
        <dbReference type="EMBL" id="JAG97067.1"/>
    </source>
</evidence>
<evidence type="ECO:0000259" key="8">
    <source>
        <dbReference type="PROSITE" id="PS51314"/>
    </source>
</evidence>
<comment type="similarity">
    <text evidence="2">Belongs to the VPS37 family.</text>
</comment>
<dbReference type="GO" id="GO:0000813">
    <property type="term" value="C:ESCRT I complex"/>
    <property type="evidence" value="ECO:0007669"/>
    <property type="project" value="TreeGrafter"/>
</dbReference>
<feature type="region of interest" description="Disordered" evidence="7">
    <location>
        <begin position="1"/>
        <end position="82"/>
    </location>
</feature>
<dbReference type="SUPFAM" id="SSF140111">
    <property type="entry name" value="Endosomal sorting complex assembly domain"/>
    <property type="match status" value="1"/>
</dbReference>
<name>A0A0D6QZR1_ARACU</name>
<organism evidence="9">
    <name type="scientific">Araucaria cunninghamii</name>
    <name type="common">Hoop pine</name>
    <name type="synonym">Moreton Bay pine</name>
    <dbReference type="NCBI Taxonomy" id="56994"/>
    <lineage>
        <taxon>Eukaryota</taxon>
        <taxon>Viridiplantae</taxon>
        <taxon>Streptophyta</taxon>
        <taxon>Embryophyta</taxon>
        <taxon>Tracheophyta</taxon>
        <taxon>Spermatophyta</taxon>
        <taxon>Pinopsida</taxon>
        <taxon>Pinidae</taxon>
        <taxon>Conifers II</taxon>
        <taxon>Araucariales</taxon>
        <taxon>Araucariaceae</taxon>
        <taxon>Araucaria</taxon>
    </lineage>
</organism>
<evidence type="ECO:0000256" key="5">
    <source>
        <dbReference type="ARBA" id="ARBA00022927"/>
    </source>
</evidence>
<dbReference type="InterPro" id="IPR029012">
    <property type="entry name" value="Helix_hairpin_bin_sf"/>
</dbReference>
<dbReference type="Pfam" id="PF07200">
    <property type="entry name" value="Mod_r"/>
    <property type="match status" value="1"/>
</dbReference>
<reference evidence="9" key="1">
    <citation type="submission" date="2015-03" db="EMBL/GenBank/DDBJ databases">
        <title>A transcriptome of Araucaria cunninghamii, an australian fine timber species.</title>
        <authorList>
            <person name="Jing Yi C.J.Y."/>
            <person name="Yin San L.Y.S."/>
            <person name="Abdul Karim S.S."/>
            <person name="Wan Azmi N.N."/>
            <person name="Hercus R.R."/>
            <person name="Croft L.L."/>
        </authorList>
    </citation>
    <scope>NUCLEOTIDE SEQUENCE</scope>
    <source>
        <strain evidence="9">MI0301</strain>
        <tissue evidence="9">Leaf</tissue>
    </source>
</reference>
<proteinExistence type="inferred from homology"/>
<keyword evidence="5 6" id="KW-0653">Protein transport</keyword>
<dbReference type="GO" id="GO:0006623">
    <property type="term" value="P:protein targeting to vacuole"/>
    <property type="evidence" value="ECO:0007669"/>
    <property type="project" value="TreeGrafter"/>
</dbReference>
<dbReference type="EMBL" id="GCKF01035030">
    <property type="protein sequence ID" value="JAG97067.1"/>
    <property type="molecule type" value="Transcribed_RNA"/>
</dbReference>
<dbReference type="AlphaFoldDB" id="A0A0D6QZR1"/>
<dbReference type="GO" id="GO:0006612">
    <property type="term" value="P:protein targeting to membrane"/>
    <property type="evidence" value="ECO:0007669"/>
    <property type="project" value="TreeGrafter"/>
</dbReference>
<dbReference type="PANTHER" id="PTHR13678:SF2">
    <property type="entry name" value="VACUOLAR PROTEIN SORTING-ASSOCIATED PROTEIN 37A"/>
    <property type="match status" value="1"/>
</dbReference>
<comment type="subcellular location">
    <subcellularLocation>
        <location evidence="1">Endosome</location>
    </subcellularLocation>
</comment>
<evidence type="ECO:0000256" key="7">
    <source>
        <dbReference type="SAM" id="MobiDB-lite"/>
    </source>
</evidence>
<dbReference type="InterPro" id="IPR037202">
    <property type="entry name" value="ESCRT_assembly_dom"/>
</dbReference>
<evidence type="ECO:0000256" key="3">
    <source>
        <dbReference type="ARBA" id="ARBA00022448"/>
    </source>
</evidence>
<dbReference type="PANTHER" id="PTHR13678">
    <property type="entry name" value="VACUOLAR PROTEIN SORTING-ASSOCIATED PROTEIN 37"/>
    <property type="match status" value="1"/>
</dbReference>
<protein>
    <recommendedName>
        <fullName evidence="8">VPS37 C-terminal domain-containing protein</fullName>
    </recommendedName>
</protein>
<dbReference type="PROSITE" id="PS51314">
    <property type="entry name" value="VPS37_C"/>
    <property type="match status" value="1"/>
</dbReference>
<dbReference type="Gene3D" id="1.10.287.660">
    <property type="entry name" value="Helix hairpin bin"/>
    <property type="match status" value="1"/>
</dbReference>